<evidence type="ECO:0000313" key="2">
    <source>
        <dbReference type="EMBL" id="GAV08717.1"/>
    </source>
</evidence>
<reference evidence="2 3" key="1">
    <citation type="journal article" date="2016" name="Nat. Commun.">
        <title>Extremotolerant tardigrade genome and improved radiotolerance of human cultured cells by tardigrade-unique protein.</title>
        <authorList>
            <person name="Hashimoto T."/>
            <person name="Horikawa D.D."/>
            <person name="Saito Y."/>
            <person name="Kuwahara H."/>
            <person name="Kozuka-Hata H."/>
            <person name="Shin-I T."/>
            <person name="Minakuchi Y."/>
            <person name="Ohishi K."/>
            <person name="Motoyama A."/>
            <person name="Aizu T."/>
            <person name="Enomoto A."/>
            <person name="Kondo K."/>
            <person name="Tanaka S."/>
            <person name="Hara Y."/>
            <person name="Koshikawa S."/>
            <person name="Sagara H."/>
            <person name="Miura T."/>
            <person name="Yokobori S."/>
            <person name="Miyagawa K."/>
            <person name="Suzuki Y."/>
            <person name="Kubo T."/>
            <person name="Oyama M."/>
            <person name="Kohara Y."/>
            <person name="Fujiyama A."/>
            <person name="Arakawa K."/>
            <person name="Katayama T."/>
            <person name="Toyoda A."/>
            <person name="Kunieda T."/>
        </authorList>
    </citation>
    <scope>NUCLEOTIDE SEQUENCE [LARGE SCALE GENOMIC DNA]</scope>
    <source>
        <strain evidence="2 3">YOKOZUNA-1</strain>
    </source>
</reference>
<sequence>MEEGTTPREMKIGDTKYIMKPLKSVTLEFALEGKNDICIIGGIIYLLEVKPEEEILITDTNVDSVMEQVDSSFSKLKATEDDITTAHIGNHSANPSAKSGRDSLVESNTDALPGAGSVVESGSADGIIHGQNITPKLLDHAFNCEPSTSSTPQGENIQASGQNLETHKTSEESLEKEEMRKAWDRVNQRKVCPKHATMDLFGLVYQDRRRTLISQIDEVPRERTTVPAYRYTEDGFLDRVYNSMTDAGIKRDKNTVLGWFKDFIKEGRTETHGVQQRNDLQALAPVQPPSVSQQAGASTSESQSSELQAELPDPNQSRPSRNGRRPSP</sequence>
<gene>
    <name evidence="2" type="primary">RvY_18371-1</name>
    <name evidence="2" type="synonym">RvY_18371.1</name>
    <name evidence="2" type="ORF">RvY_18371</name>
</gene>
<dbReference type="Proteomes" id="UP000186922">
    <property type="component" value="Unassembled WGS sequence"/>
</dbReference>
<comment type="caution">
    <text evidence="2">The sequence shown here is derived from an EMBL/GenBank/DDBJ whole genome shotgun (WGS) entry which is preliminary data.</text>
</comment>
<feature type="region of interest" description="Disordered" evidence="1">
    <location>
        <begin position="143"/>
        <end position="177"/>
    </location>
</feature>
<feature type="region of interest" description="Disordered" evidence="1">
    <location>
        <begin position="86"/>
        <end position="118"/>
    </location>
</feature>
<protein>
    <submittedName>
        <fullName evidence="2">Uncharacterized protein</fullName>
    </submittedName>
</protein>
<accession>A0A1D1W5H7</accession>
<proteinExistence type="predicted"/>
<feature type="compositionally biased region" description="Basic and acidic residues" evidence="1">
    <location>
        <begin position="165"/>
        <end position="177"/>
    </location>
</feature>
<dbReference type="EMBL" id="BDGG01000018">
    <property type="protein sequence ID" value="GAV08717.1"/>
    <property type="molecule type" value="Genomic_DNA"/>
</dbReference>
<dbReference type="AlphaFoldDB" id="A0A1D1W5H7"/>
<evidence type="ECO:0000313" key="3">
    <source>
        <dbReference type="Proteomes" id="UP000186922"/>
    </source>
</evidence>
<keyword evidence="3" id="KW-1185">Reference proteome</keyword>
<evidence type="ECO:0000256" key="1">
    <source>
        <dbReference type="SAM" id="MobiDB-lite"/>
    </source>
</evidence>
<feature type="region of interest" description="Disordered" evidence="1">
    <location>
        <begin position="283"/>
        <end position="328"/>
    </location>
</feature>
<name>A0A1D1W5H7_RAMVA</name>
<feature type="compositionally biased region" description="Polar residues" evidence="1">
    <location>
        <begin position="145"/>
        <end position="164"/>
    </location>
</feature>
<organism evidence="2 3">
    <name type="scientific">Ramazzottius varieornatus</name>
    <name type="common">Water bear</name>
    <name type="synonym">Tardigrade</name>
    <dbReference type="NCBI Taxonomy" id="947166"/>
    <lineage>
        <taxon>Eukaryota</taxon>
        <taxon>Metazoa</taxon>
        <taxon>Ecdysozoa</taxon>
        <taxon>Tardigrada</taxon>
        <taxon>Eutardigrada</taxon>
        <taxon>Parachela</taxon>
        <taxon>Hypsibioidea</taxon>
        <taxon>Ramazzottiidae</taxon>
        <taxon>Ramazzottius</taxon>
    </lineage>
</organism>
<feature type="compositionally biased region" description="Low complexity" evidence="1">
    <location>
        <begin position="292"/>
        <end position="320"/>
    </location>
</feature>